<evidence type="ECO:0000313" key="5">
    <source>
        <dbReference type="EMBL" id="MBK0404171.1"/>
    </source>
</evidence>
<dbReference type="EMBL" id="JAEHFX010000007">
    <property type="protein sequence ID" value="MBK0404171.1"/>
    <property type="molecule type" value="Genomic_DNA"/>
</dbReference>
<proteinExistence type="predicted"/>
<dbReference type="InterPro" id="IPR002130">
    <property type="entry name" value="Cyclophilin-type_PPIase_dom"/>
</dbReference>
<evidence type="ECO:0000256" key="2">
    <source>
        <dbReference type="ARBA" id="ARBA00023110"/>
    </source>
</evidence>
<evidence type="ECO:0000256" key="3">
    <source>
        <dbReference type="ARBA" id="ARBA00023235"/>
    </source>
</evidence>
<dbReference type="PROSITE" id="PS50072">
    <property type="entry name" value="CSA_PPIASE_2"/>
    <property type="match status" value="1"/>
</dbReference>
<accession>A0ABS1C441</accession>
<keyword evidence="3 5" id="KW-0413">Isomerase</keyword>
<feature type="domain" description="PPIase cyclophilin-type" evidence="4">
    <location>
        <begin position="513"/>
        <end position="642"/>
    </location>
</feature>
<keyword evidence="6" id="KW-1185">Reference proteome</keyword>
<dbReference type="Gene3D" id="2.40.100.10">
    <property type="entry name" value="Cyclophilin-like"/>
    <property type="match status" value="1"/>
</dbReference>
<sequence length="642" mass="71111">MKKYAGFVLLFLAFACQKPVSQSKISNQFQDKNLRQIYTYQDERNAPKLLPYLQDPNPKYRAAAALAFASVQDKNSIPQLTPLLSDPIAEVRQKAAYALGQSMDSTAQYPLLSAIGRETEKPARAEMLEALGKVATADGIKFLNNFFSPDTVLQAGHMWGFYRVVLRRPLPEAALAKTARFLATAQTREIRMAASQTLARSGKADLTPHFKFIQAAALTDAAPAVRAAAATALGKTKTSETVETLGSIAQKDPDYRVRLSALRALNSFDFVSTQDILFEALSDKNPNVTLTAAEMISSKIPEENLVLLDAANKQTDWRTRALLLGAALKTAKNPEKLRAEIMNRYAQTSNIYEKGALLHALSNDPNSYYFLEKETFAAQQNPVISTYGIEALSNMRKLPAFPEKLKPSFNETLKRAIASGDVALVGAAATLLREPNLNYRQTFQNYDFLKTAQSKIQLPRDVETYIELQKTLAFFEQKPVPTAPQNPTSHPINWELVQTLKTDQKALLKTSKGDITLQLFVEEAPGSVANFAELVKQGFYNGKHFHRVVPNFVAQGGCPRGDGWGGTDYTIRSEFADLHYEEGTVGLASAGKDTESCQWFITHNRVPHLDGRYTIFAKVVSGLDVVHQLQISDKIEKLELIP</sequence>
<dbReference type="PROSITE" id="PS51257">
    <property type="entry name" value="PROKAR_LIPOPROTEIN"/>
    <property type="match status" value="1"/>
</dbReference>
<dbReference type="SMART" id="SM00567">
    <property type="entry name" value="EZ_HEAT"/>
    <property type="match status" value="5"/>
</dbReference>
<dbReference type="CDD" id="cd00317">
    <property type="entry name" value="cyclophilin"/>
    <property type="match status" value="1"/>
</dbReference>
<dbReference type="GO" id="GO:0016853">
    <property type="term" value="F:isomerase activity"/>
    <property type="evidence" value="ECO:0007669"/>
    <property type="project" value="UniProtKB-KW"/>
</dbReference>
<dbReference type="InterPro" id="IPR004155">
    <property type="entry name" value="PBS_lyase_HEAT"/>
</dbReference>
<comment type="caution">
    <text evidence="5">The sequence shown here is derived from an EMBL/GenBank/DDBJ whole genome shotgun (WGS) entry which is preliminary data.</text>
</comment>
<dbReference type="InterPro" id="IPR029000">
    <property type="entry name" value="Cyclophilin-like_dom_sf"/>
</dbReference>
<name>A0ABS1C441_9BACT</name>
<dbReference type="Proteomes" id="UP000644147">
    <property type="component" value="Unassembled WGS sequence"/>
</dbReference>
<dbReference type="Pfam" id="PF00160">
    <property type="entry name" value="Pro_isomerase"/>
    <property type="match status" value="1"/>
</dbReference>
<dbReference type="InterPro" id="IPR016024">
    <property type="entry name" value="ARM-type_fold"/>
</dbReference>
<evidence type="ECO:0000313" key="6">
    <source>
        <dbReference type="Proteomes" id="UP000644147"/>
    </source>
</evidence>
<dbReference type="PANTHER" id="PTHR45625">
    <property type="entry name" value="PEPTIDYL-PROLYL CIS-TRANS ISOMERASE-RELATED"/>
    <property type="match status" value="1"/>
</dbReference>
<organism evidence="5 6">
    <name type="scientific">Adhaeribacter terrigena</name>
    <dbReference type="NCBI Taxonomy" id="2793070"/>
    <lineage>
        <taxon>Bacteria</taxon>
        <taxon>Pseudomonadati</taxon>
        <taxon>Bacteroidota</taxon>
        <taxon>Cytophagia</taxon>
        <taxon>Cytophagales</taxon>
        <taxon>Hymenobacteraceae</taxon>
        <taxon>Adhaeribacter</taxon>
    </lineage>
</organism>
<dbReference type="Gene3D" id="1.25.10.10">
    <property type="entry name" value="Leucine-rich Repeat Variant"/>
    <property type="match status" value="2"/>
</dbReference>
<dbReference type="InterPro" id="IPR011989">
    <property type="entry name" value="ARM-like"/>
</dbReference>
<dbReference type="InterPro" id="IPR044666">
    <property type="entry name" value="Cyclophilin_A-like"/>
</dbReference>
<dbReference type="PRINTS" id="PR00153">
    <property type="entry name" value="CSAPPISMRASE"/>
</dbReference>
<dbReference type="Pfam" id="PF13646">
    <property type="entry name" value="HEAT_2"/>
    <property type="match status" value="2"/>
</dbReference>
<dbReference type="SUPFAM" id="SSF48371">
    <property type="entry name" value="ARM repeat"/>
    <property type="match status" value="1"/>
</dbReference>
<gene>
    <name evidence="5" type="ORF">I5M27_14340</name>
</gene>
<evidence type="ECO:0000256" key="1">
    <source>
        <dbReference type="ARBA" id="ARBA00013194"/>
    </source>
</evidence>
<dbReference type="RefSeq" id="WP_200507007.1">
    <property type="nucleotide sequence ID" value="NZ_JAEHFX010000007.1"/>
</dbReference>
<dbReference type="PANTHER" id="PTHR45625:SF4">
    <property type="entry name" value="PEPTIDYLPROLYL ISOMERASE DOMAIN AND WD REPEAT-CONTAINING PROTEIN 1"/>
    <property type="match status" value="1"/>
</dbReference>
<reference evidence="5 6" key="1">
    <citation type="submission" date="2020-12" db="EMBL/GenBank/DDBJ databases">
        <title>Bacterial novel species Adhaeribacter sp. BT258 isolated from soil.</title>
        <authorList>
            <person name="Jung H.-Y."/>
        </authorList>
    </citation>
    <scope>NUCLEOTIDE SEQUENCE [LARGE SCALE GENOMIC DNA]</scope>
    <source>
        <strain evidence="5 6">BT258</strain>
    </source>
</reference>
<dbReference type="SUPFAM" id="SSF50891">
    <property type="entry name" value="Cyclophilin-like"/>
    <property type="match status" value="1"/>
</dbReference>
<keyword evidence="2" id="KW-0697">Rotamase</keyword>
<protein>
    <recommendedName>
        <fullName evidence="1">peptidylprolyl isomerase</fullName>
        <ecNumber evidence="1">5.2.1.8</ecNumber>
    </recommendedName>
</protein>
<evidence type="ECO:0000259" key="4">
    <source>
        <dbReference type="PROSITE" id="PS50072"/>
    </source>
</evidence>
<dbReference type="EC" id="5.2.1.8" evidence="1"/>